<keyword evidence="1" id="KW-1133">Transmembrane helix</keyword>
<evidence type="ECO:0000313" key="3">
    <source>
        <dbReference type="Proteomes" id="UP001440984"/>
    </source>
</evidence>
<feature type="transmembrane region" description="Helical" evidence="1">
    <location>
        <begin position="84"/>
        <end position="101"/>
    </location>
</feature>
<organism evidence="2 3">
    <name type="scientific">Amycolatopsis melonis</name>
    <dbReference type="NCBI Taxonomy" id="3156488"/>
    <lineage>
        <taxon>Bacteria</taxon>
        <taxon>Bacillati</taxon>
        <taxon>Actinomycetota</taxon>
        <taxon>Actinomycetes</taxon>
        <taxon>Pseudonocardiales</taxon>
        <taxon>Pseudonocardiaceae</taxon>
        <taxon>Amycolatopsis</taxon>
    </lineage>
</organism>
<name>A0ABV0LSZ0_9PSEU</name>
<feature type="transmembrane region" description="Helical" evidence="1">
    <location>
        <begin position="140"/>
        <end position="163"/>
    </location>
</feature>
<feature type="transmembrane region" description="Helical" evidence="1">
    <location>
        <begin position="373"/>
        <end position="391"/>
    </location>
</feature>
<gene>
    <name evidence="2" type="ORF">ABJI51_40490</name>
</gene>
<evidence type="ECO:0000313" key="2">
    <source>
        <dbReference type="EMBL" id="MEQ0565394.1"/>
    </source>
</evidence>
<protein>
    <submittedName>
        <fullName evidence="2">MFS transporter</fullName>
    </submittedName>
</protein>
<proteinExistence type="predicted"/>
<feature type="transmembrane region" description="Helical" evidence="1">
    <location>
        <begin position="216"/>
        <end position="237"/>
    </location>
</feature>
<dbReference type="PANTHER" id="PTHR23523">
    <property type="match status" value="1"/>
</dbReference>
<dbReference type="PANTHER" id="PTHR23523:SF2">
    <property type="entry name" value="2-NITROIMIDAZOLE TRANSPORTER"/>
    <property type="match status" value="1"/>
</dbReference>
<sequence length="397" mass="40211">MSQVSAAPAQRTPDRAGSMPLLVAAFVLLSLNLRIVFGGVGPLIPSLQLSHTAATVLTTLPPLCMGLFAPAGTALRGRLGDERSLFAALAVLVLGIVLRSAGMFGLFAGTIVAGIGVAVLNVITPVLVKKRFPPERIGVMMGVYAMMMGGGAAAIAALSVPIYRASGGSSAIALGVAVIPAVPALLAFTTQLKFGPDKGQPATAARWSGLLRRGTAWSVTGFFGLQSLMLYTVFAWLPTIYVAQGVDRATAGLYLSICVVAVSAGGFFGPSLAGRRADQRLPVLVTAGLCFAGIAGVLLAPTASAPVWAVVLGLGLGAGQGIPGVLYVARTADRQTAAQLSSMAQTVGYVIAAAGPLLTAALFAAAGSWTLPLVVLLALMVVNAVISLPAGRRGTIK</sequence>
<feature type="transmembrane region" description="Helical" evidence="1">
    <location>
        <begin position="169"/>
        <end position="188"/>
    </location>
</feature>
<dbReference type="RefSeq" id="WP_348956480.1">
    <property type="nucleotide sequence ID" value="NZ_JBDZYD010000020.1"/>
</dbReference>
<accession>A0ABV0LSZ0</accession>
<feature type="transmembrane region" description="Helical" evidence="1">
    <location>
        <begin position="21"/>
        <end position="44"/>
    </location>
</feature>
<feature type="transmembrane region" description="Helical" evidence="1">
    <location>
        <begin position="349"/>
        <end position="367"/>
    </location>
</feature>
<feature type="transmembrane region" description="Helical" evidence="1">
    <location>
        <begin position="307"/>
        <end position="329"/>
    </location>
</feature>
<feature type="transmembrane region" description="Helical" evidence="1">
    <location>
        <begin position="107"/>
        <end position="128"/>
    </location>
</feature>
<feature type="transmembrane region" description="Helical" evidence="1">
    <location>
        <begin position="50"/>
        <end position="72"/>
    </location>
</feature>
<dbReference type="InterPro" id="IPR052524">
    <property type="entry name" value="MFS_Cyanate_Porter"/>
</dbReference>
<feature type="transmembrane region" description="Helical" evidence="1">
    <location>
        <begin position="281"/>
        <end position="301"/>
    </location>
</feature>
<reference evidence="2 3" key="1">
    <citation type="submission" date="2024-05" db="EMBL/GenBank/DDBJ databases">
        <authorList>
            <person name="Zhao H."/>
            <person name="Xu Y."/>
            <person name="Lin S."/>
            <person name="Spain J.C."/>
            <person name="Zhou N.-Y."/>
        </authorList>
    </citation>
    <scope>NUCLEOTIDE SEQUENCE [LARGE SCALE GENOMIC DNA]</scope>
    <source>
        <strain evidence="2 3">NEAU-NG30</strain>
    </source>
</reference>
<dbReference type="SUPFAM" id="SSF103473">
    <property type="entry name" value="MFS general substrate transporter"/>
    <property type="match status" value="1"/>
</dbReference>
<dbReference type="Proteomes" id="UP001440984">
    <property type="component" value="Unassembled WGS sequence"/>
</dbReference>
<feature type="transmembrane region" description="Helical" evidence="1">
    <location>
        <begin position="249"/>
        <end position="269"/>
    </location>
</feature>
<dbReference type="InterPro" id="IPR011701">
    <property type="entry name" value="MFS"/>
</dbReference>
<dbReference type="Pfam" id="PF07690">
    <property type="entry name" value="MFS_1"/>
    <property type="match status" value="1"/>
</dbReference>
<dbReference type="InterPro" id="IPR036259">
    <property type="entry name" value="MFS_trans_sf"/>
</dbReference>
<evidence type="ECO:0000256" key="1">
    <source>
        <dbReference type="SAM" id="Phobius"/>
    </source>
</evidence>
<dbReference type="EMBL" id="JBDZYD010000020">
    <property type="protein sequence ID" value="MEQ0565394.1"/>
    <property type="molecule type" value="Genomic_DNA"/>
</dbReference>
<keyword evidence="1" id="KW-0812">Transmembrane</keyword>
<keyword evidence="1" id="KW-0472">Membrane</keyword>
<keyword evidence="3" id="KW-1185">Reference proteome</keyword>
<comment type="caution">
    <text evidence="2">The sequence shown here is derived from an EMBL/GenBank/DDBJ whole genome shotgun (WGS) entry which is preliminary data.</text>
</comment>
<dbReference type="Gene3D" id="1.20.1250.20">
    <property type="entry name" value="MFS general substrate transporter like domains"/>
    <property type="match status" value="1"/>
</dbReference>